<evidence type="ECO:0000256" key="1">
    <source>
        <dbReference type="SAM" id="MobiDB-lite"/>
    </source>
</evidence>
<name>A0ABW5H3P3_9PSEU</name>
<proteinExistence type="predicted"/>
<dbReference type="Pfam" id="PF05118">
    <property type="entry name" value="Asp_Arg_Hydrox"/>
    <property type="match status" value="1"/>
</dbReference>
<evidence type="ECO:0000313" key="5">
    <source>
        <dbReference type="Proteomes" id="UP001597483"/>
    </source>
</evidence>
<dbReference type="Pfam" id="PF05373">
    <property type="entry name" value="Pro_3_hydrox_C"/>
    <property type="match status" value="1"/>
</dbReference>
<dbReference type="InterPro" id="IPR027443">
    <property type="entry name" value="IPNS-like_sf"/>
</dbReference>
<dbReference type="Gene3D" id="1.10.1720.10">
    <property type="entry name" value="L-proline 3-hydroxylase, C-terminal domain"/>
    <property type="match status" value="1"/>
</dbReference>
<dbReference type="Gene3D" id="2.60.120.330">
    <property type="entry name" value="B-lactam Antibiotic, Isopenicillin N Synthase, Chain"/>
    <property type="match status" value="1"/>
</dbReference>
<keyword evidence="5" id="KW-1185">Reference proteome</keyword>
<dbReference type="InterPro" id="IPR008035">
    <property type="entry name" value="Pro_3_hydrox_C"/>
</dbReference>
<evidence type="ECO:0000259" key="3">
    <source>
        <dbReference type="Pfam" id="PF05373"/>
    </source>
</evidence>
<dbReference type="Proteomes" id="UP001597483">
    <property type="component" value="Unassembled WGS sequence"/>
</dbReference>
<dbReference type="SUPFAM" id="SSF51197">
    <property type="entry name" value="Clavaminate synthase-like"/>
    <property type="match status" value="1"/>
</dbReference>
<organism evidence="4 5">
    <name type="scientific">Amycolatopsis silviterrae</name>
    <dbReference type="NCBI Taxonomy" id="1656914"/>
    <lineage>
        <taxon>Bacteria</taxon>
        <taxon>Bacillati</taxon>
        <taxon>Actinomycetota</taxon>
        <taxon>Actinomycetes</taxon>
        <taxon>Pseudonocardiales</taxon>
        <taxon>Pseudonocardiaceae</taxon>
        <taxon>Amycolatopsis</taxon>
    </lineage>
</organism>
<evidence type="ECO:0000259" key="2">
    <source>
        <dbReference type="Pfam" id="PF05118"/>
    </source>
</evidence>
<sequence length="287" mass="32741">MRTHYVADTPLDDARLAKDLAQAELFPWSEAHSDYLSQGAYKSCMIWTRGGQVGDGVVTSYDHRQPSAFTEYANQMPYLRELISGLVDLERLNFVRLAKVQNSVIIPHRDLLEFTEIPDVSRSVHRLHIPLVTNGDCFFNEGNTVFQMRKGEVWFLDASQIHSAAVLSTEQRIHMMLDFVDTPSDKPLVNLKGRSPETGIPENRKVNRPPLPDADRAALRKLAGVATMDTVEEIFSIVIKKHYRYHGGDDFVWTMMTDIARDSGNPEIVRHIDELHRYFTIERSADD</sequence>
<dbReference type="InterPro" id="IPR037037">
    <property type="entry name" value="Pro_3_hydrox_C_sf"/>
</dbReference>
<reference evidence="5" key="1">
    <citation type="journal article" date="2019" name="Int. J. Syst. Evol. Microbiol.">
        <title>The Global Catalogue of Microorganisms (GCM) 10K type strain sequencing project: providing services to taxonomists for standard genome sequencing and annotation.</title>
        <authorList>
            <consortium name="The Broad Institute Genomics Platform"/>
            <consortium name="The Broad Institute Genome Sequencing Center for Infectious Disease"/>
            <person name="Wu L."/>
            <person name="Ma J."/>
        </authorList>
    </citation>
    <scope>NUCLEOTIDE SEQUENCE [LARGE SCALE GENOMIC DNA]</scope>
    <source>
        <strain evidence="5">CGMCC 4.7641</strain>
    </source>
</reference>
<dbReference type="RefSeq" id="WP_378302998.1">
    <property type="nucleotide sequence ID" value="NZ_JBHUKS010000006.1"/>
</dbReference>
<comment type="caution">
    <text evidence="4">The sequence shown here is derived from an EMBL/GenBank/DDBJ whole genome shotgun (WGS) entry which is preliminary data.</text>
</comment>
<feature type="domain" description="Aspartyl/asparaginy/proline hydroxylase" evidence="2">
    <location>
        <begin position="22"/>
        <end position="180"/>
    </location>
</feature>
<dbReference type="EMBL" id="JBHUKS010000006">
    <property type="protein sequence ID" value="MFD2467877.1"/>
    <property type="molecule type" value="Genomic_DNA"/>
</dbReference>
<evidence type="ECO:0000313" key="4">
    <source>
        <dbReference type="EMBL" id="MFD2467877.1"/>
    </source>
</evidence>
<feature type="domain" description="L-proline 3-hydroxylase C-terminal" evidence="3">
    <location>
        <begin position="206"/>
        <end position="284"/>
    </location>
</feature>
<accession>A0ABW5H3P3</accession>
<dbReference type="InterPro" id="IPR007803">
    <property type="entry name" value="Asp/Arg/Pro-Hydrxlase"/>
</dbReference>
<feature type="region of interest" description="Disordered" evidence="1">
    <location>
        <begin position="188"/>
        <end position="212"/>
    </location>
</feature>
<gene>
    <name evidence="4" type="ORF">ACFSVL_10755</name>
</gene>
<protein>
    <submittedName>
        <fullName evidence="4">Aspartyl/asparaginyl beta-hydroxylase domain-containing protein</fullName>
    </submittedName>
</protein>